<accession>A0A059XT80</accession>
<evidence type="ECO:0000313" key="1">
    <source>
        <dbReference type="EMBL" id="AIA31794.1"/>
    </source>
</evidence>
<gene>
    <name evidence="1" type="ORF">Y981_07945</name>
</gene>
<keyword evidence="2" id="KW-1185">Reference proteome</keyword>
<proteinExistence type="predicted"/>
<organism evidence="1 2">
    <name type="scientific">Leptospirillum ferriphilum YSK</name>
    <dbReference type="NCBI Taxonomy" id="1441628"/>
    <lineage>
        <taxon>Bacteria</taxon>
        <taxon>Pseudomonadati</taxon>
        <taxon>Nitrospirota</taxon>
        <taxon>Nitrospiria</taxon>
        <taxon>Nitrospirales</taxon>
        <taxon>Nitrospiraceae</taxon>
        <taxon>Leptospirillum</taxon>
    </lineage>
</organism>
<evidence type="ECO:0000313" key="2">
    <source>
        <dbReference type="Proteomes" id="UP000027059"/>
    </source>
</evidence>
<dbReference type="HOGENOM" id="CLU_2450975_0_0_0"/>
<sequence length="89" mass="9809">MKKSPPINHTSLLPNLLFRVVAGIIKESLHPDIEAGDIKNLTGSLTSRDPRMESLPESNLSNMIQIGLLELPSFAMPMAKGIIFWLQLA</sequence>
<dbReference type="EMBL" id="CP007243">
    <property type="protein sequence ID" value="AIA31794.1"/>
    <property type="molecule type" value="Genomic_DNA"/>
</dbReference>
<dbReference type="Proteomes" id="UP000027059">
    <property type="component" value="Chromosome"/>
</dbReference>
<dbReference type="AlphaFoldDB" id="A0A059XT80"/>
<reference evidence="2" key="1">
    <citation type="submission" date="2014-02" db="EMBL/GenBank/DDBJ databases">
        <title>Complete genome sequence and comparative genomic analysis of the nitrogen-fixing bacterium Leptospirillum ferriphilum YSK.</title>
        <authorList>
            <person name="Guo X."/>
            <person name="Yin H."/>
            <person name="Liang Y."/>
            <person name="Hu Q."/>
            <person name="Ma L."/>
            <person name="Xiao Y."/>
            <person name="Zhang X."/>
            <person name="Qiu G."/>
            <person name="Liu X."/>
        </authorList>
    </citation>
    <scope>NUCLEOTIDE SEQUENCE [LARGE SCALE GENOMIC DNA]</scope>
    <source>
        <strain evidence="2">YSK</strain>
    </source>
</reference>
<reference evidence="1 2" key="2">
    <citation type="journal article" date="2015" name="Biomed. Res. Int.">
        <title>Effects of Arsenite Resistance on the Growth and Functional Gene Expression of Leptospirillum ferriphilum and Acidithiobacillus thiooxidans in Pure Culture and Coculture.</title>
        <authorList>
            <person name="Jiang H."/>
            <person name="Liang Y."/>
            <person name="Yin H."/>
            <person name="Xiao Y."/>
            <person name="Guo X."/>
            <person name="Xu Y."/>
            <person name="Hu Q."/>
            <person name="Liu H."/>
            <person name="Liu X."/>
        </authorList>
    </citation>
    <scope>NUCLEOTIDE SEQUENCE [LARGE SCALE GENOMIC DNA]</scope>
    <source>
        <strain evidence="1 2">YSK</strain>
    </source>
</reference>
<dbReference type="KEGG" id="lfp:Y981_07945"/>
<name>A0A059XT80_9BACT</name>
<protein>
    <submittedName>
        <fullName evidence="1">Uncharacterized protein</fullName>
    </submittedName>
</protein>